<dbReference type="InterPro" id="IPR017900">
    <property type="entry name" value="4Fe4S_Fe_S_CS"/>
</dbReference>
<dbReference type="Gene3D" id="3.30.413.10">
    <property type="entry name" value="Sulfite Reductase Hemoprotein, domain 1"/>
    <property type="match status" value="1"/>
</dbReference>
<dbReference type="SUPFAM" id="SSF56014">
    <property type="entry name" value="Nitrite and sulphite reductase 4Fe-4S domain-like"/>
    <property type="match status" value="1"/>
</dbReference>
<dbReference type="InterPro" id="IPR045169">
    <property type="entry name" value="NO2/SO3_Rdtase_4Fe4S_prot"/>
</dbReference>
<dbReference type="PROSITE" id="PS00198">
    <property type="entry name" value="4FE4S_FER_1"/>
    <property type="match status" value="1"/>
</dbReference>
<evidence type="ECO:0000256" key="4">
    <source>
        <dbReference type="ARBA" id="ARBA00022723"/>
    </source>
</evidence>
<protein>
    <submittedName>
        <fullName evidence="9">Nitrite reductase</fullName>
    </submittedName>
</protein>
<feature type="domain" description="4Fe-4S ferredoxin-type" evidence="8">
    <location>
        <begin position="155"/>
        <end position="183"/>
    </location>
</feature>
<evidence type="ECO:0000256" key="3">
    <source>
        <dbReference type="ARBA" id="ARBA00022617"/>
    </source>
</evidence>
<dbReference type="InterPro" id="IPR005117">
    <property type="entry name" value="NiRdtase/SiRdtase_haem-b_fer"/>
</dbReference>
<dbReference type="Gene3D" id="3.30.70.20">
    <property type="match status" value="1"/>
</dbReference>
<accession>A0ABT4IN78</accession>
<dbReference type="Pfam" id="PF03460">
    <property type="entry name" value="NIR_SIR_ferr"/>
    <property type="match status" value="1"/>
</dbReference>
<dbReference type="PANTHER" id="PTHR11493">
    <property type="entry name" value="SULFITE REDUCTASE [NADPH] SUBUNIT BETA-RELATED"/>
    <property type="match status" value="1"/>
</dbReference>
<comment type="similarity">
    <text evidence="1">Belongs to the nitrite and sulfite reductase 4Fe-4S domain family.</text>
</comment>
<evidence type="ECO:0000256" key="5">
    <source>
        <dbReference type="ARBA" id="ARBA00023002"/>
    </source>
</evidence>
<sequence>MADPNLYLKGGVIPERDNEHYIIRLRTPAGMLGVEALAGIAKIAKKYGVTDTHLTTRQTIELLHVSPEVLDGLLAALEKNGTPIGAERNEVVNVTACLGNANCKYSVIDTLSLARKLDERHFGKEMPVKVRIAISGCPNGCTSERLNEIGITGLRRPIRNEGLCTGCGTCGYYCRENAIMIENGKLRLNQGDCMLCGFCIHACPFQYINFEDPLYLITLGGRRGRHPKIGRTFYIARSEDDVVEIVGKIIYWIFRSIASDKMLPEQLTDEEFAEFREKVMKSVKPLGIEGVDPTNAYCLQQH</sequence>
<dbReference type="PROSITE" id="PS51379">
    <property type="entry name" value="4FE4S_FER_2"/>
    <property type="match status" value="2"/>
</dbReference>
<dbReference type="InterPro" id="IPR045854">
    <property type="entry name" value="NO2/SO3_Rdtase_4Fe4S_sf"/>
</dbReference>
<dbReference type="EMBL" id="JAPTGC010000005">
    <property type="protein sequence ID" value="MCZ0862533.1"/>
    <property type="molecule type" value="Genomic_DNA"/>
</dbReference>
<dbReference type="SUPFAM" id="SSF54862">
    <property type="entry name" value="4Fe-4S ferredoxins"/>
    <property type="match status" value="1"/>
</dbReference>
<dbReference type="PROSITE" id="PS00365">
    <property type="entry name" value="NIR_SIR"/>
    <property type="match status" value="1"/>
</dbReference>
<dbReference type="InterPro" id="IPR017896">
    <property type="entry name" value="4Fe4S_Fe-S-bd"/>
</dbReference>
<gene>
    <name evidence="9" type="ORF">O0S09_04585</name>
</gene>
<keyword evidence="6" id="KW-0408">Iron</keyword>
<dbReference type="InterPro" id="IPR006066">
    <property type="entry name" value="NO2/SO3_Rdtase_FeS/sirohaem_BS"/>
</dbReference>
<keyword evidence="10" id="KW-1185">Reference proteome</keyword>
<comment type="caution">
    <text evidence="9">The sequence shown here is derived from an EMBL/GenBank/DDBJ whole genome shotgun (WGS) entry which is preliminary data.</text>
</comment>
<keyword evidence="3" id="KW-0349">Heme</keyword>
<keyword evidence="5" id="KW-0560">Oxidoreductase</keyword>
<proteinExistence type="inferred from homology"/>
<dbReference type="InterPro" id="IPR006067">
    <property type="entry name" value="NO2/SO3_Rdtase_4Fe4S_dom"/>
</dbReference>
<dbReference type="SUPFAM" id="SSF55124">
    <property type="entry name" value="Nitrite/Sulfite reductase N-terminal domain-like"/>
    <property type="match status" value="1"/>
</dbReference>
<keyword evidence="2" id="KW-0004">4Fe-4S</keyword>
<dbReference type="PRINTS" id="PR00397">
    <property type="entry name" value="SIROHAEM"/>
</dbReference>
<dbReference type="Proteomes" id="UP001141336">
    <property type="component" value="Unassembled WGS sequence"/>
</dbReference>
<keyword evidence="7" id="KW-0411">Iron-sulfur</keyword>
<keyword evidence="4" id="KW-0479">Metal-binding</keyword>
<evidence type="ECO:0000256" key="7">
    <source>
        <dbReference type="ARBA" id="ARBA00023014"/>
    </source>
</evidence>
<evidence type="ECO:0000256" key="2">
    <source>
        <dbReference type="ARBA" id="ARBA00022485"/>
    </source>
</evidence>
<evidence type="ECO:0000256" key="1">
    <source>
        <dbReference type="ARBA" id="ARBA00010429"/>
    </source>
</evidence>
<dbReference type="Gene3D" id="3.30.70.3340">
    <property type="match status" value="1"/>
</dbReference>
<dbReference type="PANTHER" id="PTHR11493:SF54">
    <property type="entry name" value="ANAEROBIC SULFITE REDUCTASE SUBUNIT C"/>
    <property type="match status" value="1"/>
</dbReference>
<feature type="domain" description="4Fe-4S ferredoxin-type" evidence="8">
    <location>
        <begin position="184"/>
        <end position="213"/>
    </location>
</feature>
<name>A0ABT4IN78_9EURY</name>
<dbReference type="InterPro" id="IPR036136">
    <property type="entry name" value="Nit/Sulf_reduc_fer-like_dom_sf"/>
</dbReference>
<evidence type="ECO:0000256" key="6">
    <source>
        <dbReference type="ARBA" id="ARBA00023004"/>
    </source>
</evidence>
<dbReference type="Pfam" id="PF01077">
    <property type="entry name" value="NIR_SIR"/>
    <property type="match status" value="1"/>
</dbReference>
<organism evidence="9 10">
    <name type="scientific">Methanocorpusculum vombati</name>
    <dbReference type="NCBI Taxonomy" id="3002864"/>
    <lineage>
        <taxon>Archaea</taxon>
        <taxon>Methanobacteriati</taxon>
        <taxon>Methanobacteriota</taxon>
        <taxon>Stenosarchaea group</taxon>
        <taxon>Methanomicrobia</taxon>
        <taxon>Methanomicrobiales</taxon>
        <taxon>Methanocorpusculaceae</taxon>
        <taxon>Methanocorpusculum</taxon>
    </lineage>
</organism>
<evidence type="ECO:0000313" key="9">
    <source>
        <dbReference type="EMBL" id="MCZ0862533.1"/>
    </source>
</evidence>
<reference evidence="9" key="1">
    <citation type="submission" date="2022-12" db="EMBL/GenBank/DDBJ databases">
        <title>Isolation and characterisation of novel Methanocorpusculum spp. from native Australian herbivores indicates the genus is ancestrally host-associated.</title>
        <authorList>
            <person name="Volmer J.G."/>
            <person name="Soo R.M."/>
            <person name="Evans P.N."/>
            <person name="Hoedt E.C."/>
            <person name="Astorga Alsina A.L."/>
            <person name="Woodcroft B.J."/>
            <person name="Tyson G.W."/>
            <person name="Hugenholtz P."/>
            <person name="Morrison M."/>
        </authorList>
    </citation>
    <scope>NUCLEOTIDE SEQUENCE</scope>
    <source>
        <strain evidence="9">CW153</strain>
    </source>
</reference>
<evidence type="ECO:0000259" key="8">
    <source>
        <dbReference type="PROSITE" id="PS51379"/>
    </source>
</evidence>
<evidence type="ECO:0000313" key="10">
    <source>
        <dbReference type="Proteomes" id="UP001141336"/>
    </source>
</evidence>
<dbReference type="RefSeq" id="WP_268922789.1">
    <property type="nucleotide sequence ID" value="NZ_JAPTGC010000005.1"/>
</dbReference>